<sequence length="250" mass="27954">MYFNRGILSKTFKDALIPFVGFTSIGLLFLIVYLVQTTQQPHLPVTGPGSLIQTVSSMYYSMFGVIISFMYCILVASKIIAGDVEDGSWAVLLVSQHSRNKIMFNKIIGFVLTILVQYLVFFVIGAIIIASSNLGYKPIGKFALVNLSMFALTVLFASICVIIATLFERRIYPMLITGAIFIAFYLFKFLTKMFNQLEVMEYFTIISLFVPKWIDNGNANIAITITMSLVVGTGLFIGSIFIFNRKNLSI</sequence>
<dbReference type="EMBL" id="CP005078">
    <property type="protein sequence ID" value="AGM26133.1"/>
    <property type="molecule type" value="Genomic_DNA"/>
</dbReference>
<name>R4U6C8_9MOLU</name>
<feature type="transmembrane region" description="Helical" evidence="1">
    <location>
        <begin position="57"/>
        <end position="81"/>
    </location>
</feature>
<keyword evidence="1" id="KW-1133">Transmembrane helix</keyword>
<dbReference type="RefSeq" id="WP_016340779.1">
    <property type="nucleotide sequence ID" value="NC_021284.1"/>
</dbReference>
<accession>R4U6C8</accession>
<evidence type="ECO:0000313" key="3">
    <source>
        <dbReference type="Proteomes" id="UP000013963"/>
    </source>
</evidence>
<feature type="transmembrane region" description="Helical" evidence="1">
    <location>
        <begin position="220"/>
        <end position="243"/>
    </location>
</feature>
<dbReference type="PATRIC" id="fig|1276229.3.peg.538"/>
<dbReference type="KEGG" id="ssyr:SSYRP_v1c05430"/>
<dbReference type="PANTHER" id="PTHR37305">
    <property type="entry name" value="INTEGRAL MEMBRANE PROTEIN-RELATED"/>
    <property type="match status" value="1"/>
</dbReference>
<feature type="transmembrane region" description="Helical" evidence="1">
    <location>
        <begin position="15"/>
        <end position="36"/>
    </location>
</feature>
<feature type="transmembrane region" description="Helical" evidence="1">
    <location>
        <begin position="107"/>
        <end position="130"/>
    </location>
</feature>
<keyword evidence="1" id="KW-0812">Transmembrane</keyword>
<evidence type="ECO:0000256" key="1">
    <source>
        <dbReference type="SAM" id="Phobius"/>
    </source>
</evidence>
<feature type="transmembrane region" description="Helical" evidence="1">
    <location>
        <begin position="142"/>
        <end position="164"/>
    </location>
</feature>
<evidence type="ECO:0000313" key="2">
    <source>
        <dbReference type="EMBL" id="AGM26133.1"/>
    </source>
</evidence>
<dbReference type="HOGENOM" id="CLU_1110854_0_0_14"/>
<dbReference type="STRING" id="1276229.SSYRP_v1c05430"/>
<feature type="transmembrane region" description="Helical" evidence="1">
    <location>
        <begin position="170"/>
        <end position="187"/>
    </location>
</feature>
<keyword evidence="1" id="KW-0472">Membrane</keyword>
<proteinExistence type="predicted"/>
<dbReference type="OrthoDB" id="389219at2"/>
<dbReference type="Proteomes" id="UP000013963">
    <property type="component" value="Chromosome"/>
</dbReference>
<evidence type="ECO:0008006" key="4">
    <source>
        <dbReference type="Google" id="ProtNLM"/>
    </source>
</evidence>
<keyword evidence="3" id="KW-1185">Reference proteome</keyword>
<protein>
    <recommendedName>
        <fullName evidence="4">ABC transporter permease</fullName>
    </recommendedName>
</protein>
<dbReference type="AlphaFoldDB" id="R4U6C8"/>
<dbReference type="PANTHER" id="PTHR37305:SF2">
    <property type="entry name" value="BACITRACIN TRANSPORT PERMEASE PROTEIN BCRB"/>
    <property type="match status" value="1"/>
</dbReference>
<reference evidence="2 3" key="1">
    <citation type="journal article" date="2013" name="Genome Biol. Evol.">
        <title>Complete genomes of two dipteran-associated spiroplasmas provided insights into the origin, dynamics, and impacts of viral invasion in spiroplasma.</title>
        <authorList>
            <person name="Ku C."/>
            <person name="Lo W.S."/>
            <person name="Chen L.L."/>
            <person name="Kuo C.H."/>
        </authorList>
    </citation>
    <scope>NUCLEOTIDE SEQUENCE [LARGE SCALE GENOMIC DNA]</scope>
    <source>
        <strain evidence="2">EA-1</strain>
    </source>
</reference>
<dbReference type="Pfam" id="PF12679">
    <property type="entry name" value="ABC2_membrane_2"/>
    <property type="match status" value="1"/>
</dbReference>
<dbReference type="GO" id="GO:0140359">
    <property type="term" value="F:ABC-type transporter activity"/>
    <property type="evidence" value="ECO:0007669"/>
    <property type="project" value="InterPro"/>
</dbReference>
<organism evidence="2 3">
    <name type="scientific">Spiroplasma syrphidicola EA-1</name>
    <dbReference type="NCBI Taxonomy" id="1276229"/>
    <lineage>
        <taxon>Bacteria</taxon>
        <taxon>Bacillati</taxon>
        <taxon>Mycoplasmatota</taxon>
        <taxon>Mollicutes</taxon>
        <taxon>Entomoplasmatales</taxon>
        <taxon>Spiroplasmataceae</taxon>
        <taxon>Spiroplasma</taxon>
    </lineage>
</organism>
<gene>
    <name evidence="2" type="ORF">SSYRP_v1c05430</name>
</gene>
<dbReference type="GO" id="GO:0005886">
    <property type="term" value="C:plasma membrane"/>
    <property type="evidence" value="ECO:0007669"/>
    <property type="project" value="UniProtKB-SubCell"/>
</dbReference>